<protein>
    <submittedName>
        <fullName evidence="1">Uncharacterized protein</fullName>
    </submittedName>
</protein>
<comment type="caution">
    <text evidence="1">The sequence shown here is derived from an EMBL/GenBank/DDBJ whole genome shotgun (WGS) entry which is preliminary data.</text>
</comment>
<reference evidence="1 2" key="1">
    <citation type="journal article" date="2014" name="FEMS Microbiol. Ecol.">
        <title>Sphaerotilus natans encrusted with nanoball-shaped Fe(III) oxide minerals formed by nitrate-reducing mixotrophic Fe(II) oxidation.</title>
        <authorList>
            <person name="Park S."/>
            <person name="Kim D.H."/>
            <person name="Lee J.H."/>
            <person name="Hur H.G."/>
        </authorList>
    </citation>
    <scope>NUCLEOTIDE SEQUENCE [LARGE SCALE GENOMIC DNA]</scope>
    <source>
        <strain evidence="1 2">DSM 6575</strain>
    </source>
</reference>
<keyword evidence="2" id="KW-1185">Reference proteome</keyword>
<dbReference type="AlphaFoldDB" id="A0A059KFM9"/>
<sequence length="110" mass="12507">MDPMSLHRKPKTQQAFLLEAMQRMGMDADQFARRLGASRRRLDDWLRAPGEPGYVELDPVIWTFVREILERLDERDTVRDALLPSDPPTAALSAPIHAATPIVPTTTWLT</sequence>
<accession>A0A059KFM9</accession>
<proteinExistence type="predicted"/>
<organism evidence="1 2">
    <name type="scientific">Sphaerotilus natans subsp. natans DSM 6575</name>
    <dbReference type="NCBI Taxonomy" id="1286631"/>
    <lineage>
        <taxon>Bacteria</taxon>
        <taxon>Pseudomonadati</taxon>
        <taxon>Pseudomonadota</taxon>
        <taxon>Betaproteobacteria</taxon>
        <taxon>Burkholderiales</taxon>
        <taxon>Sphaerotilaceae</taxon>
        <taxon>Sphaerotilus</taxon>
    </lineage>
</organism>
<evidence type="ECO:0000313" key="1">
    <source>
        <dbReference type="EMBL" id="KDB50266.1"/>
    </source>
</evidence>
<gene>
    <name evidence="1" type="ORF">X805_41470</name>
</gene>
<name>A0A059KFM9_9BURK</name>
<dbReference type="Proteomes" id="UP000026714">
    <property type="component" value="Unassembled WGS sequence"/>
</dbReference>
<evidence type="ECO:0000313" key="2">
    <source>
        <dbReference type="Proteomes" id="UP000026714"/>
    </source>
</evidence>
<dbReference type="EMBL" id="AZRA01000168">
    <property type="protein sequence ID" value="KDB50266.1"/>
    <property type="molecule type" value="Genomic_DNA"/>
</dbReference>